<evidence type="ECO:0000313" key="5">
    <source>
        <dbReference type="EMBL" id="CAK6973074.1"/>
    </source>
</evidence>
<organism evidence="5 6">
    <name type="scientific">Scomber scombrus</name>
    <name type="common">Atlantic mackerel</name>
    <name type="synonym">Scomber vernalis</name>
    <dbReference type="NCBI Taxonomy" id="13677"/>
    <lineage>
        <taxon>Eukaryota</taxon>
        <taxon>Metazoa</taxon>
        <taxon>Chordata</taxon>
        <taxon>Craniata</taxon>
        <taxon>Vertebrata</taxon>
        <taxon>Euteleostomi</taxon>
        <taxon>Actinopterygii</taxon>
        <taxon>Neopterygii</taxon>
        <taxon>Teleostei</taxon>
        <taxon>Neoteleostei</taxon>
        <taxon>Acanthomorphata</taxon>
        <taxon>Pelagiaria</taxon>
        <taxon>Scombriformes</taxon>
        <taxon>Scombridae</taxon>
        <taxon>Scomber</taxon>
    </lineage>
</organism>
<name>A0AAV1PN88_SCOSC</name>
<evidence type="ECO:0000256" key="2">
    <source>
        <dbReference type="ARBA" id="ARBA00022741"/>
    </source>
</evidence>
<gene>
    <name evidence="5" type="ORF">FSCOSCO3_A004930</name>
</gene>
<evidence type="ECO:0000256" key="3">
    <source>
        <dbReference type="ARBA" id="ARBA00023134"/>
    </source>
</evidence>
<dbReference type="SUPFAM" id="SSF52540">
    <property type="entry name" value="P-loop containing nucleoside triphosphate hydrolases"/>
    <property type="match status" value="1"/>
</dbReference>
<dbReference type="PROSITE" id="PS51720">
    <property type="entry name" value="G_AIG1"/>
    <property type="match status" value="1"/>
</dbReference>
<evidence type="ECO:0000256" key="1">
    <source>
        <dbReference type="ARBA" id="ARBA00008535"/>
    </source>
</evidence>
<keyword evidence="2" id="KW-0547">Nucleotide-binding</keyword>
<dbReference type="PANTHER" id="PTHR10903:SF112">
    <property type="entry name" value="SI:CH211-113E8.5"/>
    <property type="match status" value="1"/>
</dbReference>
<dbReference type="Gene3D" id="3.40.50.300">
    <property type="entry name" value="P-loop containing nucleotide triphosphate hydrolases"/>
    <property type="match status" value="1"/>
</dbReference>
<evidence type="ECO:0000259" key="4">
    <source>
        <dbReference type="PROSITE" id="PS51720"/>
    </source>
</evidence>
<dbReference type="Pfam" id="PF04548">
    <property type="entry name" value="AIG1"/>
    <property type="match status" value="1"/>
</dbReference>
<dbReference type="AlphaFoldDB" id="A0AAV1PN88"/>
<dbReference type="InterPro" id="IPR006703">
    <property type="entry name" value="G_AIG1"/>
</dbReference>
<dbReference type="EMBL" id="CAWUFR010000221">
    <property type="protein sequence ID" value="CAK6973074.1"/>
    <property type="molecule type" value="Genomic_DNA"/>
</dbReference>
<dbReference type="FunFam" id="3.40.50.300:FF:000366">
    <property type="entry name" value="GTPase, IMAP family member 2"/>
    <property type="match status" value="1"/>
</dbReference>
<sequence>MGSSQSTGPDSSQETVTLTGPDLRIVMIGKTGVGKSAVGNTILGEKRFKSSSCAESVTESCEKGVRRWGNRVVSVVDTPGILDTSKSAEFIKKEIVRCVKVSCPGPHVFLLVIQVGRFTTEEKNSVEALQELFGPKANQYMIVLFTRGGDLDGTIQEYVREGSEDLQRVIQSCGNRFHVFENKYKSDRNQVVELIKKIDDMVAGNGGGCYTDAMYQEVQAAAKKHNMKAEDLDDENLAFITALMQRVFIFLQILKRP</sequence>
<proteinExistence type="inferred from homology"/>
<dbReference type="PANTHER" id="PTHR10903">
    <property type="entry name" value="GTPASE, IMAP FAMILY MEMBER-RELATED"/>
    <property type="match status" value="1"/>
</dbReference>
<reference evidence="5 6" key="1">
    <citation type="submission" date="2024-01" db="EMBL/GenBank/DDBJ databases">
        <authorList>
            <person name="Alioto T."/>
            <person name="Alioto T."/>
            <person name="Gomez Garrido J."/>
        </authorList>
    </citation>
    <scope>NUCLEOTIDE SEQUENCE [LARGE SCALE GENOMIC DNA]</scope>
</reference>
<keyword evidence="6" id="KW-1185">Reference proteome</keyword>
<dbReference type="CDD" id="cd01852">
    <property type="entry name" value="AIG1"/>
    <property type="match status" value="1"/>
</dbReference>
<dbReference type="Proteomes" id="UP001314229">
    <property type="component" value="Unassembled WGS sequence"/>
</dbReference>
<evidence type="ECO:0000313" key="6">
    <source>
        <dbReference type="Proteomes" id="UP001314229"/>
    </source>
</evidence>
<dbReference type="InterPro" id="IPR027417">
    <property type="entry name" value="P-loop_NTPase"/>
</dbReference>
<comment type="caution">
    <text evidence="5">The sequence shown here is derived from an EMBL/GenBank/DDBJ whole genome shotgun (WGS) entry which is preliminary data.</text>
</comment>
<comment type="similarity">
    <text evidence="1">Belongs to the TRAFAC class TrmE-Era-EngA-EngB-Septin-like GTPase superfamily. AIG1/Toc34/Toc159-like paraseptin GTPase family. IAN subfamily.</text>
</comment>
<dbReference type="GO" id="GO:0005525">
    <property type="term" value="F:GTP binding"/>
    <property type="evidence" value="ECO:0007669"/>
    <property type="project" value="UniProtKB-KW"/>
</dbReference>
<protein>
    <submittedName>
        <fullName evidence="5">GTPase IMAP family member 7-like isoform X1</fullName>
    </submittedName>
</protein>
<dbReference type="InterPro" id="IPR045058">
    <property type="entry name" value="GIMA/IAN/Toc"/>
</dbReference>
<keyword evidence="3" id="KW-0342">GTP-binding</keyword>
<accession>A0AAV1PN88</accession>
<feature type="domain" description="AIG1-type G" evidence="4">
    <location>
        <begin position="20"/>
        <end position="219"/>
    </location>
</feature>